<protein>
    <submittedName>
        <fullName evidence="2">Uncharacterized protein</fullName>
    </submittedName>
</protein>
<comment type="caution">
    <text evidence="2">The sequence shown here is derived from an EMBL/GenBank/DDBJ whole genome shotgun (WGS) entry which is preliminary data.</text>
</comment>
<dbReference type="Proteomes" id="UP000288805">
    <property type="component" value="Unassembled WGS sequence"/>
</dbReference>
<feature type="region of interest" description="Disordered" evidence="1">
    <location>
        <begin position="97"/>
        <end position="137"/>
    </location>
</feature>
<evidence type="ECO:0000256" key="1">
    <source>
        <dbReference type="SAM" id="MobiDB-lite"/>
    </source>
</evidence>
<dbReference type="InterPro" id="IPR052343">
    <property type="entry name" value="Retrotransposon-Effector_Assoc"/>
</dbReference>
<name>A0A438GV01_VITVI</name>
<sequence length="817" mass="91029">MENLRWARIFVKMKRGELPSSLEIGIEGIFYNLPLWGDEGARAGWRVEEWGSVGLEALSRTTDGMEGQMGGTEQSGFEEDWGPSPQFLSEGVISKEAGVGGVGPAGETKGSKGKEKPGGPSAKRRKGPAEAQSNKGPMGFLAQPGLCGEANFELEFLKGEFFDHFGVLREVCRNGSVSNRQDPAGPRENGNDCWELVEFNGPISVAGIWRGGHPSMSSKKEGGKGPWIGKKRECSQWLSNESQVVELEWVVSSLGSGRFLDWKALDACGSAGGILICWDKRVLDLLEWEEGQFSLSCRFRIVDNGVIWVFTGVYDPFTRVRGVFVGRSWAVIRGIWEGALVPWGEVFGNLECNKEAALQQVEYWDRVEGERSLTVEELACKKEAKEGYAKWVDLERNALETGVVNAFQQQFSESSRWRANIGSLHFNQICLQEAEVLELPFTEGEVQAALMDMNGDKAPGPDGFSLLKKVIGKVVSPDQNAFVTGRQILDASLIANEVMEKMGFGSKWLRWMWWCISTVKFSVMVNGAQLVSSPAQKGCVKGTPSASGLRINLAKSEIIPIGEVEEVDELAVELGCRVGQLPAVYLGLPLGVPNKAVYGWDGVEEKVRRRLALWKGGFGIRKLTLVNKVLRDKWIWRFACDKEALWKQVLVAKYGQKDYGWRTKKAVGAFGMGVWKEILKEAGWCWEKLGVQSGKGNKIRFWTDTWCGDIVLSQRFSHLYILAAHRNASVEEMWDQNVGEGGWNLRFIRDFNDWEVEMVDDLLQVLRGFRIIWREDLVFWKGGGSGQFRVKGSVQLVWIGLWSAVFSKNKLGGESSN</sequence>
<gene>
    <name evidence="2" type="ORF">CK203_055324</name>
</gene>
<dbReference type="EMBL" id="QGNW01000336">
    <property type="protein sequence ID" value="RVW76031.1"/>
    <property type="molecule type" value="Genomic_DNA"/>
</dbReference>
<dbReference type="AlphaFoldDB" id="A0A438GV01"/>
<proteinExistence type="predicted"/>
<reference evidence="2 3" key="1">
    <citation type="journal article" date="2018" name="PLoS Genet.">
        <title>Population sequencing reveals clonal diversity and ancestral inbreeding in the grapevine cultivar Chardonnay.</title>
        <authorList>
            <person name="Roach M.J."/>
            <person name="Johnson D.L."/>
            <person name="Bohlmann J."/>
            <person name="van Vuuren H.J."/>
            <person name="Jones S.J."/>
            <person name="Pretorius I.S."/>
            <person name="Schmidt S.A."/>
            <person name="Borneman A.R."/>
        </authorList>
    </citation>
    <scope>NUCLEOTIDE SEQUENCE [LARGE SCALE GENOMIC DNA]</scope>
    <source>
        <strain evidence="3">cv. Chardonnay</strain>
        <tissue evidence="2">Leaf</tissue>
    </source>
</reference>
<dbReference type="PANTHER" id="PTHR46890">
    <property type="entry name" value="NON-LTR RETROLELEMENT REVERSE TRANSCRIPTASE-LIKE PROTEIN-RELATED"/>
    <property type="match status" value="1"/>
</dbReference>
<evidence type="ECO:0000313" key="2">
    <source>
        <dbReference type="EMBL" id="RVW76031.1"/>
    </source>
</evidence>
<organism evidence="2 3">
    <name type="scientific">Vitis vinifera</name>
    <name type="common">Grape</name>
    <dbReference type="NCBI Taxonomy" id="29760"/>
    <lineage>
        <taxon>Eukaryota</taxon>
        <taxon>Viridiplantae</taxon>
        <taxon>Streptophyta</taxon>
        <taxon>Embryophyta</taxon>
        <taxon>Tracheophyta</taxon>
        <taxon>Spermatophyta</taxon>
        <taxon>Magnoliopsida</taxon>
        <taxon>eudicotyledons</taxon>
        <taxon>Gunneridae</taxon>
        <taxon>Pentapetalae</taxon>
        <taxon>rosids</taxon>
        <taxon>Vitales</taxon>
        <taxon>Vitaceae</taxon>
        <taxon>Viteae</taxon>
        <taxon>Vitis</taxon>
    </lineage>
</organism>
<evidence type="ECO:0000313" key="3">
    <source>
        <dbReference type="Proteomes" id="UP000288805"/>
    </source>
</evidence>
<dbReference type="PANTHER" id="PTHR46890:SF50">
    <property type="entry name" value="RNA-DIRECTED DNA POLYMERASE, EUKARYOTA, REVERSE TRANSCRIPTASE ZINC-BINDING DOMAIN PROTEIN-RELATED"/>
    <property type="match status" value="1"/>
</dbReference>
<accession>A0A438GV01</accession>
<feature type="region of interest" description="Disordered" evidence="1">
    <location>
        <begin position="62"/>
        <end position="85"/>
    </location>
</feature>